<protein>
    <recommendedName>
        <fullName evidence="1">DSBA-like thioredoxin domain-containing protein</fullName>
    </recommendedName>
</protein>
<dbReference type="STRING" id="61647.LG71_06160"/>
<reference evidence="2 3" key="1">
    <citation type="submission" date="2015-05" db="EMBL/GenBank/DDBJ databases">
        <title>Genome sequences of Pluralibacter gergoviae.</title>
        <authorList>
            <person name="Greninger A.L."/>
            <person name="Miller S."/>
        </authorList>
    </citation>
    <scope>NUCLEOTIDE SEQUENCE [LARGE SCALE GENOMIC DNA]</scope>
    <source>
        <strain evidence="2 3">JS81F13</strain>
    </source>
</reference>
<dbReference type="InterPro" id="IPR001853">
    <property type="entry name" value="DSBA-like_thioredoxin_dom"/>
</dbReference>
<keyword evidence="3" id="KW-1185">Reference proteome</keyword>
<dbReference type="Pfam" id="PF01323">
    <property type="entry name" value="DSBA"/>
    <property type="match status" value="1"/>
</dbReference>
<feature type="domain" description="DSBA-like thioredoxin" evidence="1">
    <location>
        <begin position="64"/>
        <end position="201"/>
    </location>
</feature>
<dbReference type="Proteomes" id="UP000036196">
    <property type="component" value="Unassembled WGS sequence"/>
</dbReference>
<organism evidence="2 3">
    <name type="scientific">Pluralibacter gergoviae</name>
    <name type="common">Enterobacter gergoviae</name>
    <dbReference type="NCBI Taxonomy" id="61647"/>
    <lineage>
        <taxon>Bacteria</taxon>
        <taxon>Pseudomonadati</taxon>
        <taxon>Pseudomonadota</taxon>
        <taxon>Gammaproteobacteria</taxon>
        <taxon>Enterobacterales</taxon>
        <taxon>Enterobacteriaceae</taxon>
        <taxon>Pluralibacter</taxon>
    </lineage>
</organism>
<dbReference type="EMBL" id="LDZF01000006">
    <property type="protein sequence ID" value="KMK14744.1"/>
    <property type="molecule type" value="Genomic_DNA"/>
</dbReference>
<comment type="caution">
    <text evidence="2">The sequence shown here is derived from an EMBL/GenBank/DDBJ whole genome shotgun (WGS) entry which is preliminary data.</text>
</comment>
<dbReference type="PATRIC" id="fig|61647.15.peg.4812"/>
<name>A0A0J5L8W3_PLUGE</name>
<evidence type="ECO:0000259" key="1">
    <source>
        <dbReference type="Pfam" id="PF01323"/>
    </source>
</evidence>
<sequence>MVKKSLIVLLYTVLVAAISAVITTVYISSQYALTSKSENNDSHRDLIQLSQSRLDASPIKEPNTIIEFFSYGCHYCALHEVNVNALAARMPEGTRLVRLHLSLPGSGLSRYSSVFATLTVMGLEEQYRQQAYEAVLNEKLDIGSEAIRNAWLQKIGIDVADYNRASATQAAKDLEKYMADVSAYYDIRATPSFIVNKKWIALQDRKFPAFADNLLSLLQHDRPLEK</sequence>
<gene>
    <name evidence="2" type="ORF">ABW06_07875</name>
</gene>
<dbReference type="InterPro" id="IPR050824">
    <property type="entry name" value="Thiol_disulfide_DsbA"/>
</dbReference>
<evidence type="ECO:0000313" key="3">
    <source>
        <dbReference type="Proteomes" id="UP000036196"/>
    </source>
</evidence>
<proteinExistence type="predicted"/>
<dbReference type="SUPFAM" id="SSF52833">
    <property type="entry name" value="Thioredoxin-like"/>
    <property type="match status" value="1"/>
</dbReference>
<dbReference type="RefSeq" id="WP_048278616.1">
    <property type="nucleotide sequence ID" value="NZ_LDZF01000006.1"/>
</dbReference>
<accession>A0A0J5L8W3</accession>
<dbReference type="PANTHER" id="PTHR35891">
    <property type="entry name" value="THIOL:DISULFIDE INTERCHANGE PROTEIN DSBA"/>
    <property type="match status" value="1"/>
</dbReference>
<evidence type="ECO:0000313" key="2">
    <source>
        <dbReference type="EMBL" id="KMK14744.1"/>
    </source>
</evidence>
<dbReference type="eggNOG" id="COG1651">
    <property type="taxonomic scope" value="Bacteria"/>
</dbReference>
<dbReference type="GO" id="GO:0016491">
    <property type="term" value="F:oxidoreductase activity"/>
    <property type="evidence" value="ECO:0007669"/>
    <property type="project" value="InterPro"/>
</dbReference>
<dbReference type="AlphaFoldDB" id="A0A0J5L8W3"/>
<dbReference type="PANTHER" id="PTHR35891:SF3">
    <property type="entry name" value="THIOL:DISULFIDE INTERCHANGE PROTEIN DSBL"/>
    <property type="match status" value="1"/>
</dbReference>
<dbReference type="Gene3D" id="3.40.30.10">
    <property type="entry name" value="Glutaredoxin"/>
    <property type="match status" value="1"/>
</dbReference>
<dbReference type="InterPro" id="IPR036249">
    <property type="entry name" value="Thioredoxin-like_sf"/>
</dbReference>